<comment type="function">
    <text evidence="8">Catalyzes the aldol cleavage of 4-hydroxy-4-methyl-2-oxoglutarate (HMG) into 2 molecules of pyruvate. Also contains a secondary oxaloacetate (OAA) decarboxylase activity due to the common pyruvate enolate transition state formed following C-C bond cleavage in the retro-aldol and decarboxylation reactions.</text>
</comment>
<dbReference type="EC" id="4.1.3.17" evidence="5"/>
<dbReference type="Proteomes" id="UP000325307">
    <property type="component" value="Unassembled WGS sequence"/>
</dbReference>
<feature type="binding site" evidence="13">
    <location>
        <position position="109"/>
    </location>
    <ligand>
        <name>substrate</name>
    </ligand>
</feature>
<dbReference type="GO" id="GO:0008948">
    <property type="term" value="F:oxaloacetate decarboxylase activity"/>
    <property type="evidence" value="ECO:0007669"/>
    <property type="project" value="UniProtKB-EC"/>
</dbReference>
<name>A0A5A7NST1_9MICC</name>
<dbReference type="InterPro" id="IPR005493">
    <property type="entry name" value="RraA/RraA-like"/>
</dbReference>
<dbReference type="Pfam" id="PF03737">
    <property type="entry name" value="RraA-like"/>
    <property type="match status" value="1"/>
</dbReference>
<keyword evidence="13" id="KW-0479">Metal-binding</keyword>
<evidence type="ECO:0000256" key="6">
    <source>
        <dbReference type="ARBA" id="ARBA00012947"/>
    </source>
</evidence>
<dbReference type="SUPFAM" id="SSF89562">
    <property type="entry name" value="RraA-like"/>
    <property type="match status" value="1"/>
</dbReference>
<protein>
    <recommendedName>
        <fullName evidence="7">Putative 4-hydroxy-4-methyl-2-oxoglutarate aldolase</fullName>
        <ecNumber evidence="6">4.1.1.112</ecNumber>
        <ecNumber evidence="5">4.1.3.17</ecNumber>
    </recommendedName>
    <alternativeName>
        <fullName evidence="11">Oxaloacetate decarboxylase</fullName>
    </alternativeName>
    <alternativeName>
        <fullName evidence="9">Regulator of ribonuclease activity homolog</fullName>
    </alternativeName>
    <alternativeName>
        <fullName evidence="10">RraA-like protein</fullName>
    </alternativeName>
</protein>
<comment type="cofactor">
    <cofactor evidence="13">
        <name>Mg(2+)</name>
        <dbReference type="ChEBI" id="CHEBI:18420"/>
    </cofactor>
</comment>
<evidence type="ECO:0000256" key="1">
    <source>
        <dbReference type="ARBA" id="ARBA00001342"/>
    </source>
</evidence>
<dbReference type="GO" id="GO:0032259">
    <property type="term" value="P:methylation"/>
    <property type="evidence" value="ECO:0007669"/>
    <property type="project" value="UniProtKB-KW"/>
</dbReference>
<evidence type="ECO:0000256" key="12">
    <source>
        <dbReference type="ARBA" id="ARBA00047973"/>
    </source>
</evidence>
<keyword evidence="14" id="KW-0489">Methyltransferase</keyword>
<evidence type="ECO:0000256" key="7">
    <source>
        <dbReference type="ARBA" id="ARBA00016549"/>
    </source>
</evidence>
<dbReference type="GO" id="GO:0046872">
    <property type="term" value="F:metal ion binding"/>
    <property type="evidence" value="ECO:0007669"/>
    <property type="project" value="UniProtKB-KW"/>
</dbReference>
<comment type="catalytic activity">
    <reaction evidence="12">
        <text>oxaloacetate + H(+) = pyruvate + CO2</text>
        <dbReference type="Rhea" id="RHEA:15641"/>
        <dbReference type="ChEBI" id="CHEBI:15361"/>
        <dbReference type="ChEBI" id="CHEBI:15378"/>
        <dbReference type="ChEBI" id="CHEBI:16452"/>
        <dbReference type="ChEBI" id="CHEBI:16526"/>
        <dbReference type="EC" id="4.1.1.112"/>
    </reaction>
</comment>
<evidence type="ECO:0000256" key="4">
    <source>
        <dbReference type="ARBA" id="ARBA00011233"/>
    </source>
</evidence>
<evidence type="ECO:0000256" key="8">
    <source>
        <dbReference type="ARBA" id="ARBA00025046"/>
    </source>
</evidence>
<comment type="cofactor">
    <cofactor evidence="2">
        <name>a divalent metal cation</name>
        <dbReference type="ChEBI" id="CHEBI:60240"/>
    </cofactor>
</comment>
<evidence type="ECO:0000256" key="11">
    <source>
        <dbReference type="ARBA" id="ARBA00032305"/>
    </source>
</evidence>
<evidence type="ECO:0000256" key="3">
    <source>
        <dbReference type="ARBA" id="ARBA00008621"/>
    </source>
</evidence>
<evidence type="ECO:0000256" key="5">
    <source>
        <dbReference type="ARBA" id="ARBA00012213"/>
    </source>
</evidence>
<reference evidence="14 15" key="1">
    <citation type="submission" date="2019-09" db="EMBL/GenBank/DDBJ databases">
        <title>Arthrobacter zafarii sp. nov., a moderately thermotolerant and halotolerant actinobacterium isolated from Cholistan desert soil of Pakistan.</title>
        <authorList>
            <person name="Amin A."/>
            <person name="Ahmed I."/>
            <person name="Khalid N."/>
            <person name="Schumann P."/>
            <person name="Busse H.J."/>
            <person name="Khan I.U."/>
            <person name="Li S."/>
            <person name="Li W.J."/>
        </authorList>
    </citation>
    <scope>NUCLEOTIDE SEQUENCE [LARGE SCALE GENOMIC DNA]</scope>
    <source>
        <strain evidence="14 15">NCCP-1664</strain>
    </source>
</reference>
<proteinExistence type="inferred from homology"/>
<dbReference type="PANTHER" id="PTHR33254">
    <property type="entry name" value="4-HYDROXY-4-METHYL-2-OXOGLUTARATE ALDOLASE 3-RELATED"/>
    <property type="match status" value="1"/>
</dbReference>
<dbReference type="RefSeq" id="WP_149956845.1">
    <property type="nucleotide sequence ID" value="NZ_BKDJ01000008.1"/>
</dbReference>
<dbReference type="InterPro" id="IPR036704">
    <property type="entry name" value="RraA/RraA-like_sf"/>
</dbReference>
<sequence>MSEQDRHIRDLAGTLPVANIGDAMERLNVVDSGIRPMWPGARLVGRAFTVMTAGGDNKAIHEALDHAGPGDVLVINGQGATHRALIGELIAGRAAAQGVVGFVIDGAIRDVRDLEEMRFPVFARAVTPAGPYRNGPGYHQKPVALGGVVVNPGDLVVADDDGVAVVPRDAEADVLARAVAKHEQELAQRDGVPAPSGI</sequence>
<evidence type="ECO:0000313" key="15">
    <source>
        <dbReference type="Proteomes" id="UP000325307"/>
    </source>
</evidence>
<evidence type="ECO:0000313" key="14">
    <source>
        <dbReference type="EMBL" id="GER23232.1"/>
    </source>
</evidence>
<comment type="catalytic activity">
    <reaction evidence="1">
        <text>4-hydroxy-4-methyl-2-oxoglutarate = 2 pyruvate</text>
        <dbReference type="Rhea" id="RHEA:22748"/>
        <dbReference type="ChEBI" id="CHEBI:15361"/>
        <dbReference type="ChEBI" id="CHEBI:58276"/>
        <dbReference type="EC" id="4.1.3.17"/>
    </reaction>
</comment>
<dbReference type="CDD" id="cd16841">
    <property type="entry name" value="RraA_family"/>
    <property type="match status" value="1"/>
</dbReference>
<dbReference type="GO" id="GO:0008168">
    <property type="term" value="F:methyltransferase activity"/>
    <property type="evidence" value="ECO:0007669"/>
    <property type="project" value="UniProtKB-KW"/>
</dbReference>
<dbReference type="Gene3D" id="3.50.30.40">
    <property type="entry name" value="Ribonuclease E inhibitor RraA/RraA-like"/>
    <property type="match status" value="1"/>
</dbReference>
<evidence type="ECO:0000256" key="2">
    <source>
        <dbReference type="ARBA" id="ARBA00001968"/>
    </source>
</evidence>
<dbReference type="PANTHER" id="PTHR33254:SF4">
    <property type="entry name" value="4-HYDROXY-4-METHYL-2-OXOGLUTARATE ALDOLASE 3-RELATED"/>
    <property type="match status" value="1"/>
</dbReference>
<keyword evidence="14" id="KW-0808">Transferase</keyword>
<dbReference type="AlphaFoldDB" id="A0A5A7NST1"/>
<evidence type="ECO:0000256" key="9">
    <source>
        <dbReference type="ARBA" id="ARBA00029596"/>
    </source>
</evidence>
<keyword evidence="15" id="KW-1185">Reference proteome</keyword>
<dbReference type="EC" id="4.1.1.112" evidence="6"/>
<feature type="binding site" evidence="13">
    <location>
        <begin position="87"/>
        <end position="90"/>
    </location>
    <ligand>
        <name>substrate</name>
    </ligand>
</feature>
<dbReference type="GO" id="GO:0047443">
    <property type="term" value="F:4-hydroxy-4-methyl-2-oxoglutarate aldolase activity"/>
    <property type="evidence" value="ECO:0007669"/>
    <property type="project" value="UniProtKB-EC"/>
</dbReference>
<dbReference type="EMBL" id="BKDJ01000008">
    <property type="protein sequence ID" value="GER23232.1"/>
    <property type="molecule type" value="Genomic_DNA"/>
</dbReference>
<evidence type="ECO:0000256" key="13">
    <source>
        <dbReference type="PIRSR" id="PIRSR605493-1"/>
    </source>
</evidence>
<gene>
    <name evidence="14" type="ORF">NCCP1664_17280</name>
</gene>
<organism evidence="14 15">
    <name type="scientific">Zafaria cholistanensis</name>
    <dbReference type="NCBI Taxonomy" id="1682741"/>
    <lineage>
        <taxon>Bacteria</taxon>
        <taxon>Bacillati</taxon>
        <taxon>Actinomycetota</taxon>
        <taxon>Actinomycetes</taxon>
        <taxon>Micrococcales</taxon>
        <taxon>Micrococcaceae</taxon>
        <taxon>Zafaria</taxon>
    </lineage>
</organism>
<comment type="caution">
    <text evidence="14">The sequence shown here is derived from an EMBL/GenBank/DDBJ whole genome shotgun (WGS) entry which is preliminary data.</text>
</comment>
<dbReference type="OrthoDB" id="943692at2"/>
<feature type="binding site" evidence="13">
    <location>
        <position position="110"/>
    </location>
    <ligand>
        <name>Mg(2+)</name>
        <dbReference type="ChEBI" id="CHEBI:18420"/>
    </ligand>
</feature>
<keyword evidence="13" id="KW-0460">Magnesium</keyword>
<comment type="subunit">
    <text evidence="4">Homotrimer.</text>
</comment>
<accession>A0A5A7NST1</accession>
<evidence type="ECO:0000256" key="10">
    <source>
        <dbReference type="ARBA" id="ARBA00030169"/>
    </source>
</evidence>
<comment type="similarity">
    <text evidence="3">Belongs to the class II aldolase/RraA-like family.</text>
</comment>